<evidence type="ECO:0000313" key="2">
    <source>
        <dbReference type="Proteomes" id="UP001176941"/>
    </source>
</evidence>
<gene>
    <name evidence="1" type="ORF">MRATA1EN1_LOCUS26059</name>
</gene>
<accession>A0ABN8ZT01</accession>
<keyword evidence="2" id="KW-1185">Reference proteome</keyword>
<organism evidence="1 2">
    <name type="scientific">Rangifer tarandus platyrhynchus</name>
    <name type="common">Svalbard reindeer</name>
    <dbReference type="NCBI Taxonomy" id="3082113"/>
    <lineage>
        <taxon>Eukaryota</taxon>
        <taxon>Metazoa</taxon>
        <taxon>Chordata</taxon>
        <taxon>Craniata</taxon>
        <taxon>Vertebrata</taxon>
        <taxon>Euteleostomi</taxon>
        <taxon>Mammalia</taxon>
        <taxon>Eutheria</taxon>
        <taxon>Laurasiatheria</taxon>
        <taxon>Artiodactyla</taxon>
        <taxon>Ruminantia</taxon>
        <taxon>Pecora</taxon>
        <taxon>Cervidae</taxon>
        <taxon>Odocoileinae</taxon>
        <taxon>Rangifer</taxon>
    </lineage>
</organism>
<protein>
    <submittedName>
        <fullName evidence="1">Uncharacterized protein</fullName>
    </submittedName>
</protein>
<evidence type="ECO:0000313" key="1">
    <source>
        <dbReference type="EMBL" id="CAI9177097.1"/>
    </source>
</evidence>
<name>A0ABN8ZT01_RANTA</name>
<sequence>MGPSRLAAVNRQQSLTAPPCGRPGTEIRTSGARPSVGYRFEFSLVLVSFFLNLCFECQLPGAAASLVGARSVWRAQVGTLSLSLEIIYREQPLGLTRCTELRETQLQTVGVWELLIGNLDPKEFVVKASLNSG</sequence>
<dbReference type="Proteomes" id="UP001176941">
    <property type="component" value="Chromosome 6"/>
</dbReference>
<reference evidence="1" key="1">
    <citation type="submission" date="2023-04" db="EMBL/GenBank/DDBJ databases">
        <authorList>
            <consortium name="ELIXIR-Norway"/>
        </authorList>
    </citation>
    <scope>NUCLEOTIDE SEQUENCE [LARGE SCALE GENOMIC DNA]</scope>
</reference>
<proteinExistence type="predicted"/>
<dbReference type="EMBL" id="OX459942">
    <property type="protein sequence ID" value="CAI9177097.1"/>
    <property type="molecule type" value="Genomic_DNA"/>
</dbReference>